<comment type="cofactor">
    <cofactor evidence="9">
        <name>Mg(2+)</name>
        <dbReference type="ChEBI" id="CHEBI:18420"/>
    </cofactor>
</comment>
<evidence type="ECO:0000256" key="3">
    <source>
        <dbReference type="ARBA" id="ARBA00022490"/>
    </source>
</evidence>
<dbReference type="InterPro" id="IPR015847">
    <property type="entry name" value="ExoRNase_PH_dom2"/>
</dbReference>
<dbReference type="NCBIfam" id="TIGR03591">
    <property type="entry name" value="polynuc_phos"/>
    <property type="match status" value="1"/>
</dbReference>
<evidence type="ECO:0000256" key="2">
    <source>
        <dbReference type="ARBA" id="ARBA00007404"/>
    </source>
</evidence>
<dbReference type="SUPFAM" id="SSF50249">
    <property type="entry name" value="Nucleic acid-binding proteins"/>
    <property type="match status" value="1"/>
</dbReference>
<reference evidence="11" key="3">
    <citation type="submission" date="2023-10" db="EMBL/GenBank/DDBJ databases">
        <title>Analysis of Resistance Genes of Carbapenem-resistant Providencia rettgeri.</title>
        <authorList>
            <person name="Liu M."/>
        </authorList>
    </citation>
    <scope>NUCLEOTIDE SEQUENCE</scope>
    <source>
        <strain evidence="11">QITACRE101</strain>
    </source>
</reference>
<dbReference type="GO" id="GO:0000287">
    <property type="term" value="F:magnesium ion binding"/>
    <property type="evidence" value="ECO:0007669"/>
    <property type="project" value="UniProtKB-UniRule"/>
</dbReference>
<evidence type="ECO:0000313" key="12">
    <source>
        <dbReference type="EMBL" id="SUC33295.1"/>
    </source>
</evidence>
<comment type="similarity">
    <text evidence="2 9">Belongs to the polyribonucleotide nucleotidyltransferase family.</text>
</comment>
<comment type="function">
    <text evidence="9">Involved in mRNA degradation. Catalyzes the phosphorolysis of single-stranded polyribonucleotides processively in the 3'- to 5'-direction.</text>
</comment>
<evidence type="ECO:0000259" key="10">
    <source>
        <dbReference type="PROSITE" id="PS50126"/>
    </source>
</evidence>
<dbReference type="SUPFAM" id="SSF54791">
    <property type="entry name" value="Eukaryotic type KH-domain (KH-domain type I)"/>
    <property type="match status" value="1"/>
</dbReference>
<accession>A0A1B8SXD1</accession>
<dbReference type="Gene3D" id="3.30.230.70">
    <property type="entry name" value="GHMP Kinase, N-terminal domain"/>
    <property type="match status" value="2"/>
</dbReference>
<keyword evidence="8 9" id="KW-0694">RNA-binding</keyword>
<dbReference type="GO" id="GO:0005829">
    <property type="term" value="C:cytosol"/>
    <property type="evidence" value="ECO:0007669"/>
    <property type="project" value="TreeGrafter"/>
</dbReference>
<dbReference type="InterPro" id="IPR036612">
    <property type="entry name" value="KH_dom_type_1_sf"/>
</dbReference>
<dbReference type="Pfam" id="PF03725">
    <property type="entry name" value="RNase_PH_C"/>
    <property type="match status" value="1"/>
</dbReference>
<dbReference type="OMA" id="RFMFHYN"/>
<dbReference type="PROSITE" id="PS50084">
    <property type="entry name" value="KH_TYPE_1"/>
    <property type="match status" value="1"/>
</dbReference>
<dbReference type="Pfam" id="PF01138">
    <property type="entry name" value="RNase_PH"/>
    <property type="match status" value="2"/>
</dbReference>
<dbReference type="InterPro" id="IPR004088">
    <property type="entry name" value="KH_dom_type_1"/>
</dbReference>
<dbReference type="PANTHER" id="PTHR11252">
    <property type="entry name" value="POLYRIBONUCLEOTIDE NUCLEOTIDYLTRANSFERASE"/>
    <property type="match status" value="1"/>
</dbReference>
<evidence type="ECO:0000256" key="1">
    <source>
        <dbReference type="ARBA" id="ARBA00004496"/>
    </source>
</evidence>
<dbReference type="GO" id="GO:0006396">
    <property type="term" value="P:RNA processing"/>
    <property type="evidence" value="ECO:0007669"/>
    <property type="project" value="InterPro"/>
</dbReference>
<name>A0A1B8SXD1_PRORE</name>
<dbReference type="PANTHER" id="PTHR11252:SF0">
    <property type="entry name" value="POLYRIBONUCLEOTIDE NUCLEOTIDYLTRANSFERASE 1, MITOCHONDRIAL"/>
    <property type="match status" value="1"/>
</dbReference>
<keyword evidence="6 9" id="KW-0479">Metal-binding</keyword>
<dbReference type="CDD" id="cd11364">
    <property type="entry name" value="RNase_PH_PNPase_2"/>
    <property type="match status" value="1"/>
</dbReference>
<keyword evidence="7 9" id="KW-0460">Magnesium</keyword>
<evidence type="ECO:0000313" key="11">
    <source>
        <dbReference type="EMBL" id="MDH2307281.1"/>
    </source>
</evidence>
<organism evidence="12 13">
    <name type="scientific">Providencia rettgeri</name>
    <dbReference type="NCBI Taxonomy" id="587"/>
    <lineage>
        <taxon>Bacteria</taxon>
        <taxon>Pseudomonadati</taxon>
        <taxon>Pseudomonadota</taxon>
        <taxon>Gammaproteobacteria</taxon>
        <taxon>Enterobacterales</taxon>
        <taxon>Morganellaceae</taxon>
        <taxon>Providencia</taxon>
    </lineage>
</organism>
<protein>
    <recommendedName>
        <fullName evidence="9">Polyribonucleotide nucleotidyltransferase</fullName>
        <ecNumber evidence="9">2.7.7.8</ecNumber>
    </recommendedName>
    <alternativeName>
        <fullName evidence="9">Polynucleotide phosphorylase</fullName>
        <shortName evidence="9">PNPase</shortName>
    </alternativeName>
</protein>
<dbReference type="InterPro" id="IPR020568">
    <property type="entry name" value="Ribosomal_Su5_D2-typ_SF"/>
</dbReference>
<dbReference type="Pfam" id="PF03726">
    <property type="entry name" value="PNPase"/>
    <property type="match status" value="1"/>
</dbReference>
<dbReference type="Proteomes" id="UP001162044">
    <property type="component" value="Unassembled WGS sequence"/>
</dbReference>
<dbReference type="HAMAP" id="MF_01595">
    <property type="entry name" value="PNPase"/>
    <property type="match status" value="1"/>
</dbReference>
<dbReference type="PIRSF" id="PIRSF005499">
    <property type="entry name" value="PNPase"/>
    <property type="match status" value="1"/>
</dbReference>
<evidence type="ECO:0000313" key="13">
    <source>
        <dbReference type="Proteomes" id="UP000254208"/>
    </source>
</evidence>
<dbReference type="SUPFAM" id="SSF55666">
    <property type="entry name" value="Ribonuclease PH domain 2-like"/>
    <property type="match status" value="2"/>
</dbReference>
<dbReference type="CDD" id="cd04472">
    <property type="entry name" value="S1_PNPase"/>
    <property type="match status" value="1"/>
</dbReference>
<dbReference type="EMBL" id="JARVQW010000011">
    <property type="protein sequence ID" value="MDH2307281.1"/>
    <property type="molecule type" value="Genomic_DNA"/>
</dbReference>
<reference evidence="11" key="2">
    <citation type="submission" date="2023-04" db="EMBL/GenBank/DDBJ databases">
        <authorList>
            <person name="Li W."/>
        </authorList>
    </citation>
    <scope>NUCLEOTIDE SEQUENCE</scope>
    <source>
        <strain evidence="11">QITACRE101</strain>
    </source>
</reference>
<dbReference type="Gene3D" id="3.30.1370.10">
    <property type="entry name" value="K Homology domain, type 1"/>
    <property type="match status" value="1"/>
</dbReference>
<dbReference type="SMART" id="SM00316">
    <property type="entry name" value="S1"/>
    <property type="match status" value="1"/>
</dbReference>
<dbReference type="FunFam" id="2.40.50.140:FF:000023">
    <property type="entry name" value="Polyribonucleotide nucleotidyltransferase"/>
    <property type="match status" value="1"/>
</dbReference>
<evidence type="ECO:0000256" key="4">
    <source>
        <dbReference type="ARBA" id="ARBA00022679"/>
    </source>
</evidence>
<dbReference type="Pfam" id="PF00013">
    <property type="entry name" value="KH_1"/>
    <property type="match status" value="1"/>
</dbReference>
<dbReference type="InterPro" id="IPR012162">
    <property type="entry name" value="PNPase"/>
</dbReference>
<dbReference type="GO" id="GO:0006402">
    <property type="term" value="P:mRNA catabolic process"/>
    <property type="evidence" value="ECO:0007669"/>
    <property type="project" value="UniProtKB-UniRule"/>
</dbReference>
<dbReference type="AlphaFoldDB" id="A0A1B8SXD1"/>
<comment type="subunit">
    <text evidence="9">Component of the RNA degradosome, which is a multiprotein complex involved in RNA processing and mRNA degradation.</text>
</comment>
<evidence type="ECO:0000256" key="8">
    <source>
        <dbReference type="ARBA" id="ARBA00022884"/>
    </source>
</evidence>
<dbReference type="GO" id="GO:0003723">
    <property type="term" value="F:RNA binding"/>
    <property type="evidence" value="ECO:0007669"/>
    <property type="project" value="UniProtKB-UniRule"/>
</dbReference>
<comment type="subcellular location">
    <subcellularLocation>
        <location evidence="1 9">Cytoplasm</location>
    </subcellularLocation>
</comment>
<gene>
    <name evidence="9 12" type="primary">pnp</name>
    <name evidence="12" type="ORF">NCTC11801_04304</name>
    <name evidence="11" type="ORF">QDQ51_17890</name>
</gene>
<comment type="catalytic activity">
    <reaction evidence="9">
        <text>RNA(n+1) + phosphate = RNA(n) + a ribonucleoside 5'-diphosphate</text>
        <dbReference type="Rhea" id="RHEA:22096"/>
        <dbReference type="Rhea" id="RHEA-COMP:14527"/>
        <dbReference type="Rhea" id="RHEA-COMP:17342"/>
        <dbReference type="ChEBI" id="CHEBI:43474"/>
        <dbReference type="ChEBI" id="CHEBI:57930"/>
        <dbReference type="ChEBI" id="CHEBI:140395"/>
        <dbReference type="EC" id="2.7.7.8"/>
    </reaction>
</comment>
<sequence>MLNPIVRKFQYGQHTVSIETGMIARQASAAVMVNMDDTAVFVTAVAQKKVKEGQDFFPLTVNYQERTYAAGRIPGSFFRREGRPGEGETLIARLIDRPLRPLFPEGFYNEIQIIATVVSVNPQVNPDIVAMIGASAVLALSGVPFNGPIGAARVGFINDQYVLNPTADELKNSRLDLVVAGTDNAVLMVESEADLLSEEQMLGAVVFGHDQQQVVIQNINELVKEAGKEKWDWQPEPVNQALHDRVAQLAESRMGDAYRITEKQERYAQVDLIKEEVTAVLVAEDENVDVSEVADILASLEKQVVRSRVIRGEPRIDGREKDMVRALDVRTGVLPRTHGSALFTRGETQALVTATLGTERDAQVIDQLMGEYTDRFLFHYNFPPYSVGETGMVGSPKRREIGHGRLAKRGVLAVMPDHADFPYTIRVVSEITESNGSSSMASVCGASLALMDAGVPIKAAVAGIAMGLVKEGNDFVVLSDILGDEDHLGDMDFKVAGSREGISALQMDIKIEGITREIMQVALNQAKGARLHILGTMEQAINGPREEISEFAPRIYTIKINSDKIKDVIGKGGSVIRALTEETGTTIEIEDDGTVKIAATDGLKAKEAIRRIEDITAEVEVGRIYPGKVTRIVDFGAFVAIGGGKEGLVHISQIADKRVEKVTDYLQMGQEVPVKVLEIDRQGRIRLSMKEAVATEESTAQPQDSAE</sequence>
<dbReference type="NCBIfam" id="NF008805">
    <property type="entry name" value="PRK11824.1"/>
    <property type="match status" value="1"/>
</dbReference>
<dbReference type="InterPro" id="IPR003029">
    <property type="entry name" value="S1_domain"/>
</dbReference>
<feature type="domain" description="S1 motif" evidence="10">
    <location>
        <begin position="622"/>
        <end position="690"/>
    </location>
</feature>
<evidence type="ECO:0000256" key="5">
    <source>
        <dbReference type="ARBA" id="ARBA00022695"/>
    </source>
</evidence>
<dbReference type="FunFam" id="3.30.1370.10:FF:000001">
    <property type="entry name" value="Polyribonucleotide nucleotidyltransferase"/>
    <property type="match status" value="1"/>
</dbReference>
<reference evidence="12 13" key="1">
    <citation type="submission" date="2018-06" db="EMBL/GenBank/DDBJ databases">
        <authorList>
            <consortium name="Pathogen Informatics"/>
            <person name="Doyle S."/>
        </authorList>
    </citation>
    <scope>NUCLEOTIDE SEQUENCE [LARGE SCALE GENOMIC DNA]</scope>
    <source>
        <strain evidence="12 13">NCTC11801</strain>
    </source>
</reference>
<dbReference type="FunFam" id="3.30.230.70:FF:000001">
    <property type="entry name" value="Polyribonucleotide nucleotidyltransferase"/>
    <property type="match status" value="1"/>
</dbReference>
<dbReference type="InterPro" id="IPR001247">
    <property type="entry name" value="ExoRNase_PH_dom1"/>
</dbReference>
<dbReference type="GO" id="GO:0000175">
    <property type="term" value="F:3'-5'-RNA exonuclease activity"/>
    <property type="evidence" value="ECO:0007669"/>
    <property type="project" value="TreeGrafter"/>
</dbReference>
<keyword evidence="5 9" id="KW-0548">Nucleotidyltransferase</keyword>
<dbReference type="InterPro" id="IPR004087">
    <property type="entry name" value="KH_dom"/>
</dbReference>
<proteinExistence type="inferred from homology"/>
<dbReference type="Gene3D" id="2.40.50.140">
    <property type="entry name" value="Nucleic acid-binding proteins"/>
    <property type="match status" value="1"/>
</dbReference>
<feature type="binding site" evidence="9">
    <location>
        <position position="486"/>
    </location>
    <ligand>
        <name>Mg(2+)</name>
        <dbReference type="ChEBI" id="CHEBI:18420"/>
    </ligand>
</feature>
<dbReference type="InterPro" id="IPR015848">
    <property type="entry name" value="PNPase_PH_RNA-bd_bac/org-type"/>
</dbReference>
<dbReference type="Proteomes" id="UP000254208">
    <property type="component" value="Unassembled WGS sequence"/>
</dbReference>
<dbReference type="Pfam" id="PF00575">
    <property type="entry name" value="S1"/>
    <property type="match status" value="1"/>
</dbReference>
<dbReference type="SMART" id="SM00322">
    <property type="entry name" value="KH"/>
    <property type="match status" value="1"/>
</dbReference>
<feature type="binding site" evidence="9">
    <location>
        <position position="492"/>
    </location>
    <ligand>
        <name>Mg(2+)</name>
        <dbReference type="ChEBI" id="CHEBI:18420"/>
    </ligand>
</feature>
<evidence type="ECO:0000256" key="7">
    <source>
        <dbReference type="ARBA" id="ARBA00022842"/>
    </source>
</evidence>
<dbReference type="InterPro" id="IPR027408">
    <property type="entry name" value="PNPase/RNase_PH_dom_sf"/>
</dbReference>
<dbReference type="FunFam" id="3.30.230.70:FF:000002">
    <property type="entry name" value="Polyribonucleotide nucleotidyltransferase"/>
    <property type="match status" value="1"/>
</dbReference>
<dbReference type="GeneID" id="93670812"/>
<dbReference type="EC" id="2.7.7.8" evidence="9"/>
<dbReference type="InterPro" id="IPR012340">
    <property type="entry name" value="NA-bd_OB-fold"/>
</dbReference>
<keyword evidence="3 9" id="KW-0963">Cytoplasm</keyword>
<dbReference type="GO" id="GO:0004654">
    <property type="term" value="F:polyribonucleotide nucleotidyltransferase activity"/>
    <property type="evidence" value="ECO:0007669"/>
    <property type="project" value="UniProtKB-UniRule"/>
</dbReference>
<evidence type="ECO:0000256" key="6">
    <source>
        <dbReference type="ARBA" id="ARBA00022723"/>
    </source>
</evidence>
<dbReference type="CDD" id="cd02393">
    <property type="entry name" value="KH-I_PNPase"/>
    <property type="match status" value="1"/>
</dbReference>
<dbReference type="CDD" id="cd11363">
    <property type="entry name" value="RNase_PH_PNPase_1"/>
    <property type="match status" value="1"/>
</dbReference>
<dbReference type="PROSITE" id="PS50126">
    <property type="entry name" value="S1"/>
    <property type="match status" value="1"/>
</dbReference>
<keyword evidence="4 9" id="KW-0808">Transferase</keyword>
<evidence type="ECO:0000256" key="9">
    <source>
        <dbReference type="HAMAP-Rule" id="MF_01595"/>
    </source>
</evidence>
<dbReference type="EMBL" id="UGTZ01000001">
    <property type="protein sequence ID" value="SUC33295.1"/>
    <property type="molecule type" value="Genomic_DNA"/>
</dbReference>
<dbReference type="SUPFAM" id="SSF54211">
    <property type="entry name" value="Ribosomal protein S5 domain 2-like"/>
    <property type="match status" value="2"/>
</dbReference>
<dbReference type="InterPro" id="IPR036345">
    <property type="entry name" value="ExoRNase_PH_dom2_sf"/>
</dbReference>
<dbReference type="RefSeq" id="WP_004907477.1">
    <property type="nucleotide sequence ID" value="NZ_ABEXOA020000007.1"/>
</dbReference>